<name>A0ABP4E4A7_9ACTN</name>
<proteinExistence type="predicted"/>
<keyword evidence="3" id="KW-1185">Reference proteome</keyword>
<feature type="region of interest" description="Disordered" evidence="1">
    <location>
        <begin position="1"/>
        <end position="63"/>
    </location>
</feature>
<comment type="caution">
    <text evidence="2">The sequence shown here is derived from an EMBL/GenBank/DDBJ whole genome shotgun (WGS) entry which is preliminary data.</text>
</comment>
<feature type="compositionally biased region" description="Basic and acidic residues" evidence="1">
    <location>
        <begin position="54"/>
        <end position="63"/>
    </location>
</feature>
<reference evidence="3" key="1">
    <citation type="journal article" date="2019" name="Int. J. Syst. Evol. Microbiol.">
        <title>The Global Catalogue of Microorganisms (GCM) 10K type strain sequencing project: providing services to taxonomists for standard genome sequencing and annotation.</title>
        <authorList>
            <consortium name="The Broad Institute Genomics Platform"/>
            <consortium name="The Broad Institute Genome Sequencing Center for Infectious Disease"/>
            <person name="Wu L."/>
            <person name="Ma J."/>
        </authorList>
    </citation>
    <scope>NUCLEOTIDE SEQUENCE [LARGE SCALE GENOMIC DNA]</scope>
    <source>
        <strain evidence="3">JCM 13002</strain>
    </source>
</reference>
<organism evidence="2 3">
    <name type="scientific">Kitasatospora arboriphila</name>
    <dbReference type="NCBI Taxonomy" id="258052"/>
    <lineage>
        <taxon>Bacteria</taxon>
        <taxon>Bacillati</taxon>
        <taxon>Actinomycetota</taxon>
        <taxon>Actinomycetes</taxon>
        <taxon>Kitasatosporales</taxon>
        <taxon>Streptomycetaceae</taxon>
        <taxon>Kitasatospora</taxon>
    </lineage>
</organism>
<dbReference type="Proteomes" id="UP001499987">
    <property type="component" value="Unassembled WGS sequence"/>
</dbReference>
<evidence type="ECO:0000256" key="1">
    <source>
        <dbReference type="SAM" id="MobiDB-lite"/>
    </source>
</evidence>
<evidence type="ECO:0000313" key="3">
    <source>
        <dbReference type="Proteomes" id="UP001499987"/>
    </source>
</evidence>
<sequence>MGLSSLRASGRTDGGSVFHGEVAVEAGETEQPDHARPGSPQDESATLSAGRVAGRHERAQGCAVDERSLREVEHDVPIGLQCPRRDAALLRGGGIVDVVLHRHNGGAVELGVSHLYGPP</sequence>
<gene>
    <name evidence="2" type="ORF">GCM10009663_37900</name>
</gene>
<dbReference type="EMBL" id="BAAALD010000035">
    <property type="protein sequence ID" value="GAA1090635.1"/>
    <property type="molecule type" value="Genomic_DNA"/>
</dbReference>
<accession>A0ABP4E4A7</accession>
<evidence type="ECO:0000313" key="2">
    <source>
        <dbReference type="EMBL" id="GAA1090635.1"/>
    </source>
</evidence>
<protein>
    <submittedName>
        <fullName evidence="2">Uncharacterized protein</fullName>
    </submittedName>
</protein>